<reference evidence="2" key="1">
    <citation type="submission" date="2022-11" db="UniProtKB">
        <authorList>
            <consortium name="WormBaseParasite"/>
        </authorList>
    </citation>
    <scope>IDENTIFICATION</scope>
</reference>
<evidence type="ECO:0000313" key="2">
    <source>
        <dbReference type="WBParaSite" id="PS1159_v2.g1745.t1"/>
    </source>
</evidence>
<accession>A0AC35FHD4</accession>
<proteinExistence type="predicted"/>
<dbReference type="WBParaSite" id="PS1159_v2.g1745.t1">
    <property type="protein sequence ID" value="PS1159_v2.g1745.t1"/>
    <property type="gene ID" value="PS1159_v2.g1745"/>
</dbReference>
<protein>
    <submittedName>
        <fullName evidence="2">Glutaredoxin domain-containing protein</fullName>
    </submittedName>
</protein>
<sequence length="109" mass="12492">MSDAQNFVDEKIGTHKVAVFSKSYCPFCHKAKAALESFKYKPNEFYWIEIENRKDCQEIQDYLLKITGERTVPRVFINGRFFGGGNETERAYLDGSLEKTLIDVGALQS</sequence>
<evidence type="ECO:0000313" key="1">
    <source>
        <dbReference type="Proteomes" id="UP000887580"/>
    </source>
</evidence>
<organism evidence="1 2">
    <name type="scientific">Panagrolaimus sp. PS1159</name>
    <dbReference type="NCBI Taxonomy" id="55785"/>
    <lineage>
        <taxon>Eukaryota</taxon>
        <taxon>Metazoa</taxon>
        <taxon>Ecdysozoa</taxon>
        <taxon>Nematoda</taxon>
        <taxon>Chromadorea</taxon>
        <taxon>Rhabditida</taxon>
        <taxon>Tylenchina</taxon>
        <taxon>Panagrolaimomorpha</taxon>
        <taxon>Panagrolaimoidea</taxon>
        <taxon>Panagrolaimidae</taxon>
        <taxon>Panagrolaimus</taxon>
    </lineage>
</organism>
<name>A0AC35FHD4_9BILA</name>
<dbReference type="Proteomes" id="UP000887580">
    <property type="component" value="Unplaced"/>
</dbReference>